<name>W4VAG0_9FIRM</name>
<keyword evidence="2" id="KW-1185">Reference proteome</keyword>
<evidence type="ECO:0000313" key="1">
    <source>
        <dbReference type="EMBL" id="GAE89793.1"/>
    </source>
</evidence>
<gene>
    <name evidence="1" type="ORF">JCM21531_3355</name>
</gene>
<sequence>MGSTSSMMMSTMSLWKELLPGDDGELVNQVIDKQYDLIYGSWPARYDEIILFVDENNEIDDITLYALGLKSEEEIQKLMEAAIDHTTVDYEVQKWSYEDICNMDFRTILSSDCYIYDEKTETYTDLRDTEAGLKYLYDNALKLHVVGIAKPRKNSIVSSNRSYIGYTNKLTEYIIDKAYQSEAVKAQKESPNTDIFTGLPFKDKDGTVSTEEKAAEFKEYIKELDVSGKASTYLKIMSIPSDEAVEQFASGALANMTRADMEASIAPAMAEQTGMDEATIEGYISSMSDDEFKELFIQALTERYRTQYAARVRQQMSTMTNEQLAAAWIGIASIRTKCVPSITMRFWNFPIRLMKTI</sequence>
<comment type="caution">
    <text evidence="1">The sequence shown here is derived from an EMBL/GenBank/DDBJ whole genome shotgun (WGS) entry which is preliminary data.</text>
</comment>
<dbReference type="STRING" id="1294263.JCM21531_3355"/>
<reference evidence="1" key="1">
    <citation type="journal article" date="2014" name="Genome Announc.">
        <title>Draft Genome Sequence of Clostridium straminisolvens Strain JCM 21531T, Isolated from a Cellulose-Degrading Bacterial Community.</title>
        <authorList>
            <person name="Yuki M."/>
            <person name="Oshima K."/>
            <person name="Suda W."/>
            <person name="Sakamoto M."/>
            <person name="Kitamura K."/>
            <person name="Iida T."/>
            <person name="Hattori M."/>
            <person name="Ohkuma M."/>
        </authorList>
    </citation>
    <scope>NUCLEOTIDE SEQUENCE [LARGE SCALE GENOMIC DNA]</scope>
    <source>
        <strain evidence="1">JCM 21531</strain>
    </source>
</reference>
<protein>
    <submittedName>
        <fullName evidence="1">Uncharacterized protein</fullName>
    </submittedName>
</protein>
<dbReference type="AlphaFoldDB" id="W4VAG0"/>
<organism evidence="1 2">
    <name type="scientific">Acetivibrio straminisolvens JCM 21531</name>
    <dbReference type="NCBI Taxonomy" id="1294263"/>
    <lineage>
        <taxon>Bacteria</taxon>
        <taxon>Bacillati</taxon>
        <taxon>Bacillota</taxon>
        <taxon>Clostridia</taxon>
        <taxon>Eubacteriales</taxon>
        <taxon>Oscillospiraceae</taxon>
        <taxon>Acetivibrio</taxon>
    </lineage>
</organism>
<accession>W4VAG0</accession>
<dbReference type="EMBL" id="BAVR01000046">
    <property type="protein sequence ID" value="GAE89793.1"/>
    <property type="molecule type" value="Genomic_DNA"/>
</dbReference>
<evidence type="ECO:0000313" key="2">
    <source>
        <dbReference type="Proteomes" id="UP000019109"/>
    </source>
</evidence>
<dbReference type="Proteomes" id="UP000019109">
    <property type="component" value="Unassembled WGS sequence"/>
</dbReference>
<proteinExistence type="predicted"/>